<dbReference type="Proteomes" id="UP000033632">
    <property type="component" value="Unassembled WGS sequence"/>
</dbReference>
<evidence type="ECO:0000259" key="6">
    <source>
        <dbReference type="PROSITE" id="PS50893"/>
    </source>
</evidence>
<dbReference type="InterPro" id="IPR008995">
    <property type="entry name" value="Mo/tungstate-bd_C_term_dom"/>
</dbReference>
<dbReference type="InterPro" id="IPR017871">
    <property type="entry name" value="ABC_transporter-like_CS"/>
</dbReference>
<dbReference type="PATRIC" id="fig|443610.3.peg.2803"/>
<keyword evidence="3" id="KW-0813">Transport</keyword>
<dbReference type="GO" id="GO:1990060">
    <property type="term" value="C:maltose transport complex"/>
    <property type="evidence" value="ECO:0007669"/>
    <property type="project" value="TreeGrafter"/>
</dbReference>
<sequence>MASVTLSKVVKAYGNVPVIHCIDLEVASGEFLVLVGPSGCGKSTLLRMIAGLEEVNDGTISIGDKIVNDLPASQRNLSMVFQSYALYPHMSVRKNLAFGLTNLRMPKDEIARRVADAARILQIEPLMERKPRQLSGGQKQRVAIGRAIVREPQLFLFDEPLSNLDAELRVQMRVELAGLYQRLGTTMIYVTHDQTEAMTMATRIAVLNKGIVEQIGTPYELYNFPRNRFVATFIGSPKMNMLEATARGDTAEIAGIGTLKLPDGVRGQGSISVGIRPEQIAIGDGGALSVPGKVSLVEYLGSEIFVYVTLPSGERLLVQAPGDARIHNGEPITLSISAAQAHYFDAEGLRIGT</sequence>
<feature type="domain" description="ABC transporter" evidence="6">
    <location>
        <begin position="4"/>
        <end position="234"/>
    </location>
</feature>
<dbReference type="InterPro" id="IPR003593">
    <property type="entry name" value="AAA+_ATPase"/>
</dbReference>
<dbReference type="RefSeq" id="WP_046106851.1">
    <property type="nucleotide sequence ID" value="NZ_JZEX01000024.1"/>
</dbReference>
<dbReference type="PROSITE" id="PS00211">
    <property type="entry name" value="ABC_TRANSPORTER_1"/>
    <property type="match status" value="1"/>
</dbReference>
<dbReference type="Pfam" id="PF00005">
    <property type="entry name" value="ABC_tran"/>
    <property type="match status" value="1"/>
</dbReference>
<dbReference type="Gene3D" id="2.40.50.100">
    <property type="match status" value="1"/>
</dbReference>
<dbReference type="OrthoDB" id="7325173at2"/>
<evidence type="ECO:0000313" key="8">
    <source>
        <dbReference type="Proteomes" id="UP000033632"/>
    </source>
</evidence>
<comment type="caution">
    <text evidence="7">The sequence shown here is derived from an EMBL/GenBank/DDBJ whole genome shotgun (WGS) entry which is preliminary data.</text>
</comment>
<dbReference type="InterPro" id="IPR003439">
    <property type="entry name" value="ABC_transporter-like_ATP-bd"/>
</dbReference>
<evidence type="ECO:0000256" key="1">
    <source>
        <dbReference type="ARBA" id="ARBA00004417"/>
    </source>
</evidence>
<dbReference type="InterPro" id="IPR047641">
    <property type="entry name" value="ABC_transpr_MalK/UgpC-like"/>
</dbReference>
<dbReference type="SMART" id="SM00382">
    <property type="entry name" value="AAA"/>
    <property type="match status" value="1"/>
</dbReference>
<keyword evidence="5" id="KW-0067">ATP-binding</keyword>
<organism evidence="7 8">
    <name type="scientific">Devosia geojensis</name>
    <dbReference type="NCBI Taxonomy" id="443610"/>
    <lineage>
        <taxon>Bacteria</taxon>
        <taxon>Pseudomonadati</taxon>
        <taxon>Pseudomonadota</taxon>
        <taxon>Alphaproteobacteria</taxon>
        <taxon>Hyphomicrobiales</taxon>
        <taxon>Devosiaceae</taxon>
        <taxon>Devosia</taxon>
    </lineage>
</organism>
<dbReference type="GO" id="GO:0055052">
    <property type="term" value="C:ATP-binding cassette (ABC) transporter complex, substrate-binding subunit-containing"/>
    <property type="evidence" value="ECO:0007669"/>
    <property type="project" value="TreeGrafter"/>
</dbReference>
<dbReference type="InterPro" id="IPR012340">
    <property type="entry name" value="NA-bd_OB-fold"/>
</dbReference>
<dbReference type="STRING" id="443610.VE25_01680"/>
<keyword evidence="4" id="KW-0547">Nucleotide-binding</keyword>
<dbReference type="PROSITE" id="PS50893">
    <property type="entry name" value="ABC_TRANSPORTER_2"/>
    <property type="match status" value="1"/>
</dbReference>
<evidence type="ECO:0000256" key="3">
    <source>
        <dbReference type="ARBA" id="ARBA00022448"/>
    </source>
</evidence>
<dbReference type="NCBIfam" id="NF008653">
    <property type="entry name" value="PRK11650.1"/>
    <property type="match status" value="1"/>
</dbReference>
<dbReference type="Gene3D" id="3.40.50.300">
    <property type="entry name" value="P-loop containing nucleotide triphosphate hydrolases"/>
    <property type="match status" value="1"/>
</dbReference>
<dbReference type="GO" id="GO:0016887">
    <property type="term" value="F:ATP hydrolysis activity"/>
    <property type="evidence" value="ECO:0007669"/>
    <property type="project" value="InterPro"/>
</dbReference>
<reference evidence="7 8" key="1">
    <citation type="submission" date="2015-03" db="EMBL/GenBank/DDBJ databases">
        <authorList>
            <person name="Hassan Y.I."/>
            <person name="Lepp D."/>
            <person name="Li X.-Z."/>
            <person name="Zhou T."/>
        </authorList>
    </citation>
    <scope>NUCLEOTIDE SEQUENCE [LARGE SCALE GENOMIC DNA]</scope>
    <source>
        <strain evidence="7 8">BD-c194</strain>
    </source>
</reference>
<evidence type="ECO:0000256" key="4">
    <source>
        <dbReference type="ARBA" id="ARBA00022741"/>
    </source>
</evidence>
<keyword evidence="8" id="KW-1185">Reference proteome</keyword>
<dbReference type="SUPFAM" id="SSF50331">
    <property type="entry name" value="MOP-like"/>
    <property type="match status" value="1"/>
</dbReference>
<evidence type="ECO:0000256" key="2">
    <source>
        <dbReference type="ARBA" id="ARBA00005417"/>
    </source>
</evidence>
<dbReference type="CDD" id="cd03301">
    <property type="entry name" value="ABC_MalK_N"/>
    <property type="match status" value="1"/>
</dbReference>
<dbReference type="FunFam" id="3.40.50.300:FF:000042">
    <property type="entry name" value="Maltose/maltodextrin ABC transporter, ATP-binding protein"/>
    <property type="match status" value="1"/>
</dbReference>
<dbReference type="PANTHER" id="PTHR43875">
    <property type="entry name" value="MALTODEXTRIN IMPORT ATP-BINDING PROTEIN MSMX"/>
    <property type="match status" value="1"/>
</dbReference>
<dbReference type="GO" id="GO:0015423">
    <property type="term" value="F:ABC-type maltose transporter activity"/>
    <property type="evidence" value="ECO:0007669"/>
    <property type="project" value="TreeGrafter"/>
</dbReference>
<protein>
    <recommendedName>
        <fullName evidence="6">ABC transporter domain-containing protein</fullName>
    </recommendedName>
</protein>
<name>A0A0F5FZ35_9HYPH</name>
<accession>A0A0F5FZ35</accession>
<dbReference type="GO" id="GO:0005524">
    <property type="term" value="F:ATP binding"/>
    <property type="evidence" value="ECO:0007669"/>
    <property type="project" value="UniProtKB-KW"/>
</dbReference>
<gene>
    <name evidence="7" type="ORF">VE25_01680</name>
</gene>
<dbReference type="InterPro" id="IPR013611">
    <property type="entry name" value="Transp-assoc_OB_typ2"/>
</dbReference>
<evidence type="ECO:0000313" key="7">
    <source>
        <dbReference type="EMBL" id="KKB13467.1"/>
    </source>
</evidence>
<dbReference type="Gene3D" id="2.40.50.140">
    <property type="entry name" value="Nucleic acid-binding proteins"/>
    <property type="match status" value="1"/>
</dbReference>
<dbReference type="SUPFAM" id="SSF52540">
    <property type="entry name" value="P-loop containing nucleoside triphosphate hydrolases"/>
    <property type="match status" value="1"/>
</dbReference>
<dbReference type="PANTHER" id="PTHR43875:SF3">
    <property type="entry name" value="MALTOSE_MALTODEXTRIN IMPORT ATP-BINDING PROTEIN MALK"/>
    <property type="match status" value="1"/>
</dbReference>
<dbReference type="InterPro" id="IPR027417">
    <property type="entry name" value="P-loop_NTPase"/>
</dbReference>
<dbReference type="InterPro" id="IPR015855">
    <property type="entry name" value="ABC_transpr_MalK-like"/>
</dbReference>
<comment type="similarity">
    <text evidence="2">Belongs to the ABC transporter superfamily.</text>
</comment>
<dbReference type="AlphaFoldDB" id="A0A0F5FZ35"/>
<comment type="subcellular location">
    <subcellularLocation>
        <location evidence="1">Cell inner membrane</location>
        <topology evidence="1">Peripheral membrane protein</topology>
    </subcellularLocation>
</comment>
<proteinExistence type="inferred from homology"/>
<dbReference type="EMBL" id="JZEX01000024">
    <property type="protein sequence ID" value="KKB13467.1"/>
    <property type="molecule type" value="Genomic_DNA"/>
</dbReference>
<dbReference type="Pfam" id="PF08402">
    <property type="entry name" value="TOBE_2"/>
    <property type="match status" value="1"/>
</dbReference>
<evidence type="ECO:0000256" key="5">
    <source>
        <dbReference type="ARBA" id="ARBA00022840"/>
    </source>
</evidence>